<dbReference type="KEGG" id="pbs:Plabr_1685"/>
<protein>
    <submittedName>
        <fullName evidence="3">Transglutaminase domain-containing protein</fullName>
    </submittedName>
</protein>
<dbReference type="AlphaFoldDB" id="F0ST85"/>
<feature type="compositionally biased region" description="Low complexity" evidence="1">
    <location>
        <begin position="220"/>
        <end position="240"/>
    </location>
</feature>
<sequence>MIPTSPLVGITHRSVYWYDRDVFLGPQVIRLRPAPWTRTAVSNYQLTVLPEHHFIAWGMDANGNHMARVVVPDRSRFLEVRVELQAELTPINPFGFFVEPWAQQFPFEYKPPTGEDLYASLQIRESGPLLMDFLASVDCTPRFTVDFLVDLNKQIHHEIEYSQRQSPGVHTCEELLTERIGSCRDSSWLMIQLLRHCGIAARFVSGYLVQLKTEQEQQNAEQSQGEQDQSQQSSGVSSADNTVTEDQVDLHAWVEAYLPGAGWVGMDPTSGLFAAEGHIPVAAAAVPDSAAPISGSVEPSEVEVTYDLTLKRLSGPAMEVHPH</sequence>
<dbReference type="SMART" id="SM00460">
    <property type="entry name" value="TGc"/>
    <property type="match status" value="1"/>
</dbReference>
<dbReference type="STRING" id="756272.Plabr_1685"/>
<dbReference type="Gene3D" id="3.10.620.30">
    <property type="match status" value="1"/>
</dbReference>
<dbReference type="RefSeq" id="WP_013628023.1">
    <property type="nucleotide sequence ID" value="NC_015174.1"/>
</dbReference>
<dbReference type="EMBL" id="CP002546">
    <property type="protein sequence ID" value="ADY59296.1"/>
    <property type="molecule type" value="Genomic_DNA"/>
</dbReference>
<dbReference type="Proteomes" id="UP000006860">
    <property type="component" value="Chromosome"/>
</dbReference>
<dbReference type="Pfam" id="PF01841">
    <property type="entry name" value="Transglut_core"/>
    <property type="match status" value="1"/>
</dbReference>
<reference evidence="4" key="1">
    <citation type="submission" date="2011-02" db="EMBL/GenBank/DDBJ databases">
        <title>The complete genome of Planctomyces brasiliensis DSM 5305.</title>
        <authorList>
            <person name="Lucas S."/>
            <person name="Copeland A."/>
            <person name="Lapidus A."/>
            <person name="Bruce D."/>
            <person name="Goodwin L."/>
            <person name="Pitluck S."/>
            <person name="Kyrpides N."/>
            <person name="Mavromatis K."/>
            <person name="Pagani I."/>
            <person name="Ivanova N."/>
            <person name="Ovchinnikova G."/>
            <person name="Lu M."/>
            <person name="Detter J.C."/>
            <person name="Han C."/>
            <person name="Land M."/>
            <person name="Hauser L."/>
            <person name="Markowitz V."/>
            <person name="Cheng J.-F."/>
            <person name="Hugenholtz P."/>
            <person name="Woyke T."/>
            <person name="Wu D."/>
            <person name="Tindall B."/>
            <person name="Pomrenke H.G."/>
            <person name="Brambilla E."/>
            <person name="Klenk H.-P."/>
            <person name="Eisen J.A."/>
        </authorList>
    </citation>
    <scope>NUCLEOTIDE SEQUENCE [LARGE SCALE GENOMIC DNA]</scope>
    <source>
        <strain evidence="4">ATCC 49424 / DSM 5305 / JCM 21570 / NBRC 103401 / IFAM 1448</strain>
    </source>
</reference>
<evidence type="ECO:0000259" key="2">
    <source>
        <dbReference type="SMART" id="SM00460"/>
    </source>
</evidence>
<evidence type="ECO:0000256" key="1">
    <source>
        <dbReference type="SAM" id="MobiDB-lite"/>
    </source>
</evidence>
<dbReference type="SUPFAM" id="SSF54001">
    <property type="entry name" value="Cysteine proteinases"/>
    <property type="match status" value="1"/>
</dbReference>
<evidence type="ECO:0000313" key="4">
    <source>
        <dbReference type="Proteomes" id="UP000006860"/>
    </source>
</evidence>
<dbReference type="InterPro" id="IPR002931">
    <property type="entry name" value="Transglutaminase-like"/>
</dbReference>
<evidence type="ECO:0000313" key="3">
    <source>
        <dbReference type="EMBL" id="ADY59296.1"/>
    </source>
</evidence>
<dbReference type="PANTHER" id="PTHR33490">
    <property type="entry name" value="BLR5614 PROTEIN-RELATED"/>
    <property type="match status" value="1"/>
</dbReference>
<dbReference type="eggNOG" id="COG1305">
    <property type="taxonomic scope" value="Bacteria"/>
</dbReference>
<name>F0ST85_RUBBR</name>
<keyword evidence="4" id="KW-1185">Reference proteome</keyword>
<dbReference type="OrthoDB" id="9804872at2"/>
<gene>
    <name evidence="3" type="ordered locus">Plabr_1685</name>
</gene>
<dbReference type="InterPro" id="IPR038765">
    <property type="entry name" value="Papain-like_cys_pep_sf"/>
</dbReference>
<dbReference type="PANTHER" id="PTHR33490:SF1">
    <property type="entry name" value="SLL1233 PROTEIN"/>
    <property type="match status" value="1"/>
</dbReference>
<dbReference type="InterPro" id="IPR013589">
    <property type="entry name" value="Bac_transglu_N"/>
</dbReference>
<proteinExistence type="predicted"/>
<dbReference type="HOGENOM" id="CLU_008973_2_1_0"/>
<feature type="region of interest" description="Disordered" evidence="1">
    <location>
        <begin position="218"/>
        <end position="242"/>
    </location>
</feature>
<dbReference type="Pfam" id="PF08379">
    <property type="entry name" value="Bact_transglu_N"/>
    <property type="match status" value="1"/>
</dbReference>
<organism evidence="3 4">
    <name type="scientific">Rubinisphaera brasiliensis (strain ATCC 49424 / DSM 5305 / JCM 21570 / IAM 15109 / NBRC 103401 / IFAM 1448)</name>
    <name type="common">Planctomyces brasiliensis</name>
    <dbReference type="NCBI Taxonomy" id="756272"/>
    <lineage>
        <taxon>Bacteria</taxon>
        <taxon>Pseudomonadati</taxon>
        <taxon>Planctomycetota</taxon>
        <taxon>Planctomycetia</taxon>
        <taxon>Planctomycetales</taxon>
        <taxon>Planctomycetaceae</taxon>
        <taxon>Rubinisphaera</taxon>
    </lineage>
</organism>
<accession>F0ST85</accession>
<feature type="domain" description="Transglutaminase-like" evidence="2">
    <location>
        <begin position="175"/>
        <end position="270"/>
    </location>
</feature>